<reference evidence="1" key="1">
    <citation type="submission" date="2014-07" db="EMBL/GenBank/DDBJ databases">
        <authorList>
            <person name="Martin A.A"/>
            <person name="De Silva N."/>
        </authorList>
    </citation>
    <scope>NUCLEOTIDE SEQUENCE</scope>
</reference>
<keyword evidence="1" id="KW-1185">Reference proteome</keyword>
<organism evidence="1 2">
    <name type="scientific">Strongyloides venezuelensis</name>
    <name type="common">Threadworm</name>
    <dbReference type="NCBI Taxonomy" id="75913"/>
    <lineage>
        <taxon>Eukaryota</taxon>
        <taxon>Metazoa</taxon>
        <taxon>Ecdysozoa</taxon>
        <taxon>Nematoda</taxon>
        <taxon>Chromadorea</taxon>
        <taxon>Rhabditida</taxon>
        <taxon>Tylenchina</taxon>
        <taxon>Panagrolaimomorpha</taxon>
        <taxon>Strongyloidoidea</taxon>
        <taxon>Strongyloididae</taxon>
        <taxon>Strongyloides</taxon>
    </lineage>
</organism>
<sequence>MRPRRMY</sequence>
<reference evidence="2" key="2">
    <citation type="submission" date="2017-06" db="UniProtKB">
        <authorList>
            <consortium name="WormBaseParasite"/>
        </authorList>
    </citation>
    <scope>IDENTIFICATION</scope>
</reference>
<evidence type="ECO:0000313" key="1">
    <source>
        <dbReference type="Proteomes" id="UP000035680"/>
    </source>
</evidence>
<accession>A0A1Y9EMV4</accession>
<dbReference type="WBParaSite" id="SVE_1698700.1">
    <property type="protein sequence ID" value="SVE_1698700.1"/>
    <property type="gene ID" value="SVE_1698700"/>
</dbReference>
<protein>
    <submittedName>
        <fullName evidence="2">Uncharacterized protein</fullName>
    </submittedName>
</protein>
<name>A0A1Y9EMV4_STRVS</name>
<dbReference type="Proteomes" id="UP000035680">
    <property type="component" value="Unassembled WGS sequence"/>
</dbReference>
<evidence type="ECO:0000313" key="2">
    <source>
        <dbReference type="WBParaSite" id="SVE_1698700.1"/>
    </source>
</evidence>
<proteinExistence type="predicted"/>